<comment type="subunit">
    <text evidence="2">Heterodimer of SbcC and SbcD.</text>
</comment>
<dbReference type="GO" id="GO:0006302">
    <property type="term" value="P:double-strand break repair"/>
    <property type="evidence" value="ECO:0007669"/>
    <property type="project" value="InterPro"/>
</dbReference>
<evidence type="ECO:0000259" key="4">
    <source>
        <dbReference type="Pfam" id="PF13476"/>
    </source>
</evidence>
<reference evidence="5 6" key="1">
    <citation type="submission" date="2019-11" db="EMBL/GenBank/DDBJ databases">
        <title>Draft genome sequences of five Paenibacillus species of dairy origin.</title>
        <authorList>
            <person name="Olajide A.M."/>
            <person name="Chen S."/>
            <person name="Lapointe G."/>
        </authorList>
    </citation>
    <scope>NUCLEOTIDE SEQUENCE [LARGE SCALE GENOMIC DNA]</scope>
    <source>
        <strain evidence="5 6">2CS3</strain>
    </source>
</reference>
<organism evidence="5 6">
    <name type="scientific">Paenibacillus validus</name>
    <dbReference type="NCBI Taxonomy" id="44253"/>
    <lineage>
        <taxon>Bacteria</taxon>
        <taxon>Bacillati</taxon>
        <taxon>Bacillota</taxon>
        <taxon>Bacilli</taxon>
        <taxon>Bacillales</taxon>
        <taxon>Paenibacillaceae</taxon>
        <taxon>Paenibacillus</taxon>
    </lineage>
</organism>
<dbReference type="GO" id="GO:0016887">
    <property type="term" value="F:ATP hydrolysis activity"/>
    <property type="evidence" value="ECO:0007669"/>
    <property type="project" value="InterPro"/>
</dbReference>
<sequence>MYLSEVKIKNFRGYGENPNRSDHYYIFDELDSPLVVFHGFNGHGKTSFFEAIEWCLTDTVARLERLYKADHGGAYTANDLNRSHYLKFSASVSNQRRRPVEEREVVVELLFDNGTQVIRRSNSRVLSISDSSDYDSSLEFIEKGKEPKNISNNELLEYFATRSNDGSSFIRAHVLAQEGITDFVRKTSPDERKSLFMRYLQQEGLSDHIARLRLYLNGGNVLSRKKTEHEGKKTELNSQQQQINGFLQNIGYADFESYKTQFHVLFVQLLPFVKRASRFSNLSINLLMHEGVFEATDYSKLLQSAAQVYERAVTEKGKLQARHAELQTIRDHVKSLDFLYQAEQWIRKSNHARSLKDGDIEGLQKTTEEIERHKLLVEQSKRASADQLSKVIGFEQMFDSISDQIDNTNKNINLNVWKAIRDGFDRLRLFEQEFQEIIEQEGLSIPVHDEEKLSYLQTHFISLDGERQQIADNIRSTNEKKNSLSSLNSQYKHMLNQVKEYIQNHTESITSCPVCLNEDFTSARYNNELGLQPESSISINITSIIDKTVSNGDKVLEALSDEAALLNSKIVELNSSIAIEVIVPLISWLQSVREKFLACYREVKSTIEKQQRESRTLENQLIERGRDAEELWERLRESTRVLFGDDVELKNIKVEALDNLWVSKSRWFEGNLQKIGFEYEPNLEEITSKILLIRNEKEVADYYPNNLVQLDENQISNKRNFLMIELLIKRLDDLLKLRVPGEYNDFFSRYEQLDAAIRQHTEKIDLIDTYQQQVRLKHSELVTKQNQILGDQLHGHPVIAWVYSAINPHTQYKDLKVIVDHQGTHFTSEEIQNNLYLDQIFSQAQLNILALSTFIGIGLTQQYSSLDQLFLDDPIQSMDDVNVLAFIDVLRAVLNSETNKKRFIISTHDDNFAELLAVKMRNKNVLQYFIEGYGPEGPVVRKHD</sequence>
<evidence type="ECO:0000313" key="5">
    <source>
        <dbReference type="EMBL" id="MUG74035.1"/>
    </source>
</evidence>
<dbReference type="AlphaFoldDB" id="A0A7X3CUM7"/>
<comment type="similarity">
    <text evidence="1">Belongs to the SMC family. SbcC subfamily.</text>
</comment>
<dbReference type="SUPFAM" id="SSF52540">
    <property type="entry name" value="P-loop containing nucleoside triphosphate hydrolases"/>
    <property type="match status" value="1"/>
</dbReference>
<dbReference type="Proteomes" id="UP000450917">
    <property type="component" value="Unassembled WGS sequence"/>
</dbReference>
<feature type="domain" description="Rad50/SbcC-type AAA" evidence="4">
    <location>
        <begin position="6"/>
        <end position="249"/>
    </location>
</feature>
<evidence type="ECO:0000256" key="1">
    <source>
        <dbReference type="ARBA" id="ARBA00006930"/>
    </source>
</evidence>
<evidence type="ECO:0000256" key="3">
    <source>
        <dbReference type="ARBA" id="ARBA00013368"/>
    </source>
</evidence>
<dbReference type="Pfam" id="PF13476">
    <property type="entry name" value="AAA_23"/>
    <property type="match status" value="1"/>
</dbReference>
<protein>
    <recommendedName>
        <fullName evidence="3">Nuclease SbcCD subunit C</fullName>
    </recommendedName>
</protein>
<proteinExistence type="inferred from homology"/>
<gene>
    <name evidence="5" type="ORF">GNP93_26020</name>
</gene>
<dbReference type="InterPro" id="IPR038729">
    <property type="entry name" value="Rad50/SbcC_AAA"/>
</dbReference>
<comment type="caution">
    <text evidence="5">The sequence shown here is derived from an EMBL/GenBank/DDBJ whole genome shotgun (WGS) entry which is preliminary data.</text>
</comment>
<evidence type="ECO:0000313" key="6">
    <source>
        <dbReference type="Proteomes" id="UP000450917"/>
    </source>
</evidence>
<evidence type="ECO:0000256" key="2">
    <source>
        <dbReference type="ARBA" id="ARBA00011322"/>
    </source>
</evidence>
<keyword evidence="6" id="KW-1185">Reference proteome</keyword>
<dbReference type="EMBL" id="WNZX01000041">
    <property type="protein sequence ID" value="MUG74035.1"/>
    <property type="molecule type" value="Genomic_DNA"/>
</dbReference>
<dbReference type="PANTHER" id="PTHR32114">
    <property type="entry name" value="ABC TRANSPORTER ABCH.3"/>
    <property type="match status" value="1"/>
</dbReference>
<dbReference type="RefSeq" id="WP_155615836.1">
    <property type="nucleotide sequence ID" value="NZ_WNZX01000041.1"/>
</dbReference>
<accession>A0A7X3CUM7</accession>
<dbReference type="InterPro" id="IPR027417">
    <property type="entry name" value="P-loop_NTPase"/>
</dbReference>
<dbReference type="PANTHER" id="PTHR32114:SF2">
    <property type="entry name" value="ABC TRANSPORTER ABCH.3"/>
    <property type="match status" value="1"/>
</dbReference>
<dbReference type="Gene3D" id="3.40.50.300">
    <property type="entry name" value="P-loop containing nucleotide triphosphate hydrolases"/>
    <property type="match status" value="2"/>
</dbReference>
<name>A0A7X3CUM7_9BACL</name>